<sequence length="289" mass="31960">MRKLNIFATFLLTFVLFSCSNSENSNGSGQSQNVVTFTSNSVAKTVTNFQAQKSENTLVITAITSDGYGLEINFNKFGDLNKVSAYSLMGTESHTTYINFTSNYFTFNLTSIDESNKIVKGNFSGRLYEDENDLTSPFVTVSGNFDVVYTEVTPAVPNLECYAKIAGQDWYSTKGYQNNGFSANDFIMQNLSDDDVLISMGFNSTNNGPGVYNFTPSSTTNFVRFSKFNTTTLEYDLYNCTGSMTVVSKTPALVGYIIDVNYSLTAVNPANPSQSIQITNGHYKAYYSW</sequence>
<accession>A0A1M4WWH0</accession>
<name>A0A1M4WWH0_9FLAO</name>
<organism evidence="1 2">
    <name type="scientific">Flavobacterium fontis</name>
    <dbReference type="NCBI Taxonomy" id="1124188"/>
    <lineage>
        <taxon>Bacteria</taxon>
        <taxon>Pseudomonadati</taxon>
        <taxon>Bacteroidota</taxon>
        <taxon>Flavobacteriia</taxon>
        <taxon>Flavobacteriales</taxon>
        <taxon>Flavobacteriaceae</taxon>
        <taxon>Flavobacterium</taxon>
    </lineage>
</organism>
<dbReference type="RefSeq" id="WP_073361090.1">
    <property type="nucleotide sequence ID" value="NZ_FQVQ01000001.1"/>
</dbReference>
<evidence type="ECO:0008006" key="3">
    <source>
        <dbReference type="Google" id="ProtNLM"/>
    </source>
</evidence>
<dbReference type="OrthoDB" id="1329515at2"/>
<dbReference type="STRING" id="1124188.SAMN05444377_101446"/>
<proteinExistence type="predicted"/>
<gene>
    <name evidence="1" type="ORF">SAMN05444377_101446</name>
</gene>
<dbReference type="Proteomes" id="UP000184147">
    <property type="component" value="Unassembled WGS sequence"/>
</dbReference>
<evidence type="ECO:0000313" key="2">
    <source>
        <dbReference type="Proteomes" id="UP000184147"/>
    </source>
</evidence>
<dbReference type="EMBL" id="FQVQ01000001">
    <property type="protein sequence ID" value="SHE85594.1"/>
    <property type="molecule type" value="Genomic_DNA"/>
</dbReference>
<dbReference type="PROSITE" id="PS51257">
    <property type="entry name" value="PROKAR_LIPOPROTEIN"/>
    <property type="match status" value="1"/>
</dbReference>
<evidence type="ECO:0000313" key="1">
    <source>
        <dbReference type="EMBL" id="SHE85594.1"/>
    </source>
</evidence>
<keyword evidence="2" id="KW-1185">Reference proteome</keyword>
<reference evidence="1 2" key="1">
    <citation type="submission" date="2016-11" db="EMBL/GenBank/DDBJ databases">
        <authorList>
            <person name="Jaros S."/>
            <person name="Januszkiewicz K."/>
            <person name="Wedrychowicz H."/>
        </authorList>
    </citation>
    <scope>NUCLEOTIDE SEQUENCE [LARGE SCALE GENOMIC DNA]</scope>
    <source>
        <strain evidence="1 2">DSM 25660</strain>
    </source>
</reference>
<protein>
    <recommendedName>
        <fullName evidence="3">Lipoprotein</fullName>
    </recommendedName>
</protein>
<dbReference type="AlphaFoldDB" id="A0A1M4WWH0"/>